<dbReference type="CDD" id="cd00371">
    <property type="entry name" value="HMA"/>
    <property type="match status" value="1"/>
</dbReference>
<reference evidence="3" key="2">
    <citation type="journal article" date="2020" name="Antonie Van Leeuwenhoek">
        <title>Labilibaculum antarcticum sp. nov., a novel facultative anaerobic, psychrotorelant bacterium isolated from marine sediment of Antarctica.</title>
        <authorList>
            <person name="Watanabe M."/>
            <person name="Kojima H."/>
            <person name="Fukui M."/>
        </authorList>
    </citation>
    <scope>NUCLEOTIDE SEQUENCE [LARGE SCALE GENOMIC DNA]</scope>
    <source>
        <strain evidence="3">SPP2</strain>
    </source>
</reference>
<dbReference type="RefSeq" id="WP_096432704.1">
    <property type="nucleotide sequence ID" value="NZ_AP018042.1"/>
</dbReference>
<name>A0A1Y1CT32_9BACT</name>
<dbReference type="SUPFAM" id="SSF55008">
    <property type="entry name" value="HMA, heavy metal-associated domain"/>
    <property type="match status" value="1"/>
</dbReference>
<evidence type="ECO:0000313" key="3">
    <source>
        <dbReference type="Proteomes" id="UP000218267"/>
    </source>
</evidence>
<dbReference type="OrthoDB" id="5513217at2"/>
<dbReference type="Gene3D" id="3.30.70.100">
    <property type="match status" value="1"/>
</dbReference>
<dbReference type="InterPro" id="IPR036163">
    <property type="entry name" value="HMA_dom_sf"/>
</dbReference>
<sequence>MKLKLVGLIGLFLVISLGLSAQEATKKFKVFGNCGMCENRIEKAALAVDGVSLADWNKETKMIEVAFDTAKTDIHKVHMAIANAGHDTEMHKAKDEVYNELPGCCKYDRAKSKMEGHEGHSHN</sequence>
<dbReference type="AlphaFoldDB" id="A0A1Y1CT32"/>
<dbReference type="Proteomes" id="UP000218267">
    <property type="component" value="Chromosome"/>
</dbReference>
<accession>A0A1Y1CT32</accession>
<gene>
    <name evidence="2" type="ORF">ALGA_4120</name>
</gene>
<dbReference type="GO" id="GO:0046872">
    <property type="term" value="F:metal ion binding"/>
    <property type="evidence" value="ECO:0007669"/>
    <property type="project" value="InterPro"/>
</dbReference>
<feature type="domain" description="HMA" evidence="1">
    <location>
        <begin position="23"/>
        <end position="89"/>
    </location>
</feature>
<evidence type="ECO:0000259" key="1">
    <source>
        <dbReference type="PROSITE" id="PS50846"/>
    </source>
</evidence>
<reference evidence="2 3" key="1">
    <citation type="journal article" date="2018" name="Mar. Genomics">
        <title>Complete genome sequence of Marinifilaceae bacterium strain SPP2, isolated from the Antarctic marine sediment.</title>
        <authorList>
            <person name="Watanabe M."/>
            <person name="Kojima H."/>
            <person name="Fukui M."/>
        </authorList>
    </citation>
    <scope>NUCLEOTIDE SEQUENCE [LARGE SCALE GENOMIC DNA]</scope>
    <source>
        <strain evidence="2 3">SPP2</strain>
    </source>
</reference>
<dbReference type="PROSITE" id="PS50846">
    <property type="entry name" value="HMA_2"/>
    <property type="match status" value="1"/>
</dbReference>
<protein>
    <submittedName>
        <fullName evidence="2">ATPase</fullName>
    </submittedName>
</protein>
<keyword evidence="3" id="KW-1185">Reference proteome</keyword>
<evidence type="ECO:0000313" key="2">
    <source>
        <dbReference type="EMBL" id="BAX82411.1"/>
    </source>
</evidence>
<dbReference type="KEGG" id="mbas:ALGA_4120"/>
<proteinExistence type="predicted"/>
<dbReference type="Pfam" id="PF00403">
    <property type="entry name" value="HMA"/>
    <property type="match status" value="1"/>
</dbReference>
<dbReference type="InterPro" id="IPR006121">
    <property type="entry name" value="HMA_dom"/>
</dbReference>
<dbReference type="EMBL" id="AP018042">
    <property type="protein sequence ID" value="BAX82411.1"/>
    <property type="molecule type" value="Genomic_DNA"/>
</dbReference>
<organism evidence="2 3">
    <name type="scientific">Labilibaculum antarcticum</name>
    <dbReference type="NCBI Taxonomy" id="1717717"/>
    <lineage>
        <taxon>Bacteria</taxon>
        <taxon>Pseudomonadati</taxon>
        <taxon>Bacteroidota</taxon>
        <taxon>Bacteroidia</taxon>
        <taxon>Marinilabiliales</taxon>
        <taxon>Marinifilaceae</taxon>
        <taxon>Labilibaculum</taxon>
    </lineage>
</organism>